<dbReference type="PANTHER" id="PTHR36305:SF1">
    <property type="entry name" value="PHOSPHATIDYLGLYCEROPHOSPHATASE A"/>
    <property type="match status" value="1"/>
</dbReference>
<name>A0A1D8D2C1_CHLLM</name>
<sequence length="158" mass="17021">MQKWLARIFGSAFGIGYVPLAPGTFASGAAALLYLYVPAIRELPLLAFLIVLSTVIGVWASGVMETEYGEDPSQAVIDEVAGQWISLLFIPFSPLTLLLAFILFRLFDVLKPGPVDWAQRLPGGWGIMSDDVLAGIFANISLQLVLLALPMLPFGVAL</sequence>
<dbReference type="CDD" id="cd06971">
    <property type="entry name" value="PgpA"/>
    <property type="match status" value="1"/>
</dbReference>
<gene>
    <name evidence="3" type="ORF">BIU88_01630</name>
</gene>
<keyword evidence="1" id="KW-0812">Transmembrane</keyword>
<keyword evidence="1" id="KW-0472">Membrane</keyword>
<dbReference type="OrthoDB" id="9804091at2"/>
<keyword evidence="4" id="KW-1185">Reference proteome</keyword>
<dbReference type="EMBL" id="CP017305">
    <property type="protein sequence ID" value="AOS82957.1"/>
    <property type="molecule type" value="Genomic_DNA"/>
</dbReference>
<feature type="domain" description="YutG/PgpA" evidence="2">
    <location>
        <begin position="9"/>
        <end position="145"/>
    </location>
</feature>
<organism evidence="3 4">
    <name type="scientific">Chlorobaculum limnaeum</name>
    <dbReference type="NCBI Taxonomy" id="274537"/>
    <lineage>
        <taxon>Bacteria</taxon>
        <taxon>Pseudomonadati</taxon>
        <taxon>Chlorobiota</taxon>
        <taxon>Chlorobiia</taxon>
        <taxon>Chlorobiales</taxon>
        <taxon>Chlorobiaceae</taxon>
        <taxon>Chlorobaculum</taxon>
    </lineage>
</organism>
<dbReference type="InterPro" id="IPR026037">
    <property type="entry name" value="PgpA"/>
</dbReference>
<dbReference type="GO" id="GO:0006629">
    <property type="term" value="P:lipid metabolic process"/>
    <property type="evidence" value="ECO:0007669"/>
    <property type="project" value="InterPro"/>
</dbReference>
<dbReference type="PANTHER" id="PTHR36305">
    <property type="entry name" value="PHOSPHATIDYLGLYCEROPHOSPHATASE A"/>
    <property type="match status" value="1"/>
</dbReference>
<dbReference type="KEGG" id="clz:BIU88_01630"/>
<accession>A0A1D8D2C1</accession>
<evidence type="ECO:0000313" key="4">
    <source>
        <dbReference type="Proteomes" id="UP000095185"/>
    </source>
</evidence>
<dbReference type="RefSeq" id="WP_069808687.1">
    <property type="nucleotide sequence ID" value="NZ_CP017305.1"/>
</dbReference>
<dbReference type="Proteomes" id="UP000095185">
    <property type="component" value="Chromosome"/>
</dbReference>
<dbReference type="InterPro" id="IPR007686">
    <property type="entry name" value="YutG/PgpA"/>
</dbReference>
<dbReference type="InterPro" id="IPR036681">
    <property type="entry name" value="PgpA-like_sf"/>
</dbReference>
<dbReference type="STRING" id="274537.BIU88_01630"/>
<keyword evidence="1" id="KW-1133">Transmembrane helix</keyword>
<dbReference type="AlphaFoldDB" id="A0A1D8D2C1"/>
<feature type="transmembrane region" description="Helical" evidence="1">
    <location>
        <begin position="84"/>
        <end position="107"/>
    </location>
</feature>
<feature type="transmembrane region" description="Helical" evidence="1">
    <location>
        <begin position="12"/>
        <end position="37"/>
    </location>
</feature>
<feature type="transmembrane region" description="Helical" evidence="1">
    <location>
        <begin position="132"/>
        <end position="152"/>
    </location>
</feature>
<evidence type="ECO:0000259" key="2">
    <source>
        <dbReference type="Pfam" id="PF04608"/>
    </source>
</evidence>
<dbReference type="Pfam" id="PF04608">
    <property type="entry name" value="PgpA"/>
    <property type="match status" value="1"/>
</dbReference>
<evidence type="ECO:0000256" key="1">
    <source>
        <dbReference type="SAM" id="Phobius"/>
    </source>
</evidence>
<dbReference type="SUPFAM" id="SSF101307">
    <property type="entry name" value="YutG-like"/>
    <property type="match status" value="1"/>
</dbReference>
<reference evidence="3" key="1">
    <citation type="submission" date="2016-09" db="EMBL/GenBank/DDBJ databases">
        <title>Genome sequence of Chlorobaculum limnaeum.</title>
        <authorList>
            <person name="Liu Z."/>
            <person name="Tank M."/>
            <person name="Bryant D.A."/>
        </authorList>
    </citation>
    <scope>NUCLEOTIDE SEQUENCE [LARGE SCALE GENOMIC DNA]</scope>
    <source>
        <strain evidence="3">DSM 1677</strain>
    </source>
</reference>
<dbReference type="GO" id="GO:0008962">
    <property type="term" value="F:phosphatidylglycerophosphatase activity"/>
    <property type="evidence" value="ECO:0007669"/>
    <property type="project" value="InterPro"/>
</dbReference>
<evidence type="ECO:0000313" key="3">
    <source>
        <dbReference type="EMBL" id="AOS82957.1"/>
    </source>
</evidence>
<proteinExistence type="predicted"/>
<dbReference type="PIRSF" id="PIRSF006162">
    <property type="entry name" value="PgpA"/>
    <property type="match status" value="1"/>
</dbReference>
<protein>
    <submittedName>
        <fullName evidence="3">Phosphatidylglycerophosphatase A</fullName>
    </submittedName>
</protein>
<feature type="transmembrane region" description="Helical" evidence="1">
    <location>
        <begin position="43"/>
        <end position="63"/>
    </location>
</feature>